<name>A0ABR1MQF7_9PEZI</name>
<evidence type="ECO:0000313" key="1">
    <source>
        <dbReference type="EMBL" id="KAK7554615.1"/>
    </source>
</evidence>
<dbReference type="EMBL" id="JBBPDW010000003">
    <property type="protein sequence ID" value="KAK7554615.1"/>
    <property type="molecule type" value="Genomic_DNA"/>
</dbReference>
<reference evidence="1 2" key="1">
    <citation type="submission" date="2024-04" db="EMBL/GenBank/DDBJ databases">
        <title>Phyllosticta paracitricarpa is synonymous to the EU quarantine fungus P. citricarpa based on phylogenomic analyses.</title>
        <authorList>
            <consortium name="Lawrence Berkeley National Laboratory"/>
            <person name="Van Ingen-Buijs V.A."/>
            <person name="Van Westerhoven A.C."/>
            <person name="Haridas S."/>
            <person name="Skiadas P."/>
            <person name="Martin F."/>
            <person name="Groenewald J.Z."/>
            <person name="Crous P.W."/>
            <person name="Seidl M.F."/>
        </authorList>
    </citation>
    <scope>NUCLEOTIDE SEQUENCE [LARGE SCALE GENOMIC DNA]</scope>
    <source>
        <strain evidence="1 2">CBS 122670</strain>
    </source>
</reference>
<evidence type="ECO:0000313" key="2">
    <source>
        <dbReference type="Proteomes" id="UP001365128"/>
    </source>
</evidence>
<sequence>MLVHVCFHVSFCRASRGSGLRSVRSLLALNDVAGWLDDDVMEAKVSIGSSPQGLRSRPFAFAHIFEVGTGTNIYKDTLWLMIATEQKYDSSPSPDKYHGEDWSKVRIGAQRTAAPKFCTDELEDPSHAGNKRHLNRPALLVVVSLVDPERSTAEAIRPNFEHVLGDRSDTKSSTSNSILAFIDISFTQANMNQTQFMYGLTATACTYVRSLPDRPTPLHPSTHFFSSSLLTSSLRFACSSPGFEL</sequence>
<dbReference type="Proteomes" id="UP001365128">
    <property type="component" value="Unassembled WGS sequence"/>
</dbReference>
<proteinExistence type="predicted"/>
<keyword evidence="2" id="KW-1185">Reference proteome</keyword>
<gene>
    <name evidence="1" type="ORF">IWX46DRAFT_221702</name>
</gene>
<organism evidence="1 2">
    <name type="scientific">Phyllosticta citricarpa</name>
    <dbReference type="NCBI Taxonomy" id="55181"/>
    <lineage>
        <taxon>Eukaryota</taxon>
        <taxon>Fungi</taxon>
        <taxon>Dikarya</taxon>
        <taxon>Ascomycota</taxon>
        <taxon>Pezizomycotina</taxon>
        <taxon>Dothideomycetes</taxon>
        <taxon>Dothideomycetes incertae sedis</taxon>
        <taxon>Botryosphaeriales</taxon>
        <taxon>Phyllostictaceae</taxon>
        <taxon>Phyllosticta</taxon>
    </lineage>
</organism>
<comment type="caution">
    <text evidence="1">The sequence shown here is derived from an EMBL/GenBank/DDBJ whole genome shotgun (WGS) entry which is preliminary data.</text>
</comment>
<accession>A0ABR1MQF7</accession>
<protein>
    <submittedName>
        <fullName evidence="1">Uncharacterized protein</fullName>
    </submittedName>
</protein>